<evidence type="ECO:0000313" key="1">
    <source>
        <dbReference type="EMBL" id="PSS08849.1"/>
    </source>
</evidence>
<accession>A0A2R6QIN4</accession>
<name>A0A2R6QIN4_9APHY</name>
<dbReference type="AlphaFoldDB" id="A0A2R6QIN4"/>
<sequence length="53" mass="6216">MSTSLAASEERIRSREKRWKELDGSHVRHTSEQLYKSHLLLWRKSMTLSQSSG</sequence>
<comment type="caution">
    <text evidence="1">The sequence shown here is derived from an EMBL/GenBank/DDBJ whole genome shotgun (WGS) entry which is preliminary data.</text>
</comment>
<evidence type="ECO:0000313" key="2">
    <source>
        <dbReference type="Proteomes" id="UP000186601"/>
    </source>
</evidence>
<organism evidence="1 2">
    <name type="scientific">Hermanssonia centrifuga</name>
    <dbReference type="NCBI Taxonomy" id="98765"/>
    <lineage>
        <taxon>Eukaryota</taxon>
        <taxon>Fungi</taxon>
        <taxon>Dikarya</taxon>
        <taxon>Basidiomycota</taxon>
        <taxon>Agaricomycotina</taxon>
        <taxon>Agaricomycetes</taxon>
        <taxon>Polyporales</taxon>
        <taxon>Meruliaceae</taxon>
        <taxon>Hermanssonia</taxon>
    </lineage>
</organism>
<dbReference type="Proteomes" id="UP000186601">
    <property type="component" value="Unassembled WGS sequence"/>
</dbReference>
<proteinExistence type="predicted"/>
<protein>
    <submittedName>
        <fullName evidence="1">Uncharacterized protein</fullName>
    </submittedName>
</protein>
<dbReference type="EMBL" id="MLYV02000341">
    <property type="protein sequence ID" value="PSS08849.1"/>
    <property type="molecule type" value="Genomic_DNA"/>
</dbReference>
<keyword evidence="2" id="KW-1185">Reference proteome</keyword>
<reference evidence="1 2" key="1">
    <citation type="submission" date="2018-02" db="EMBL/GenBank/DDBJ databases">
        <title>Genome sequence of the basidiomycete white-rot fungus Phlebia centrifuga.</title>
        <authorList>
            <person name="Granchi Z."/>
            <person name="Peng M."/>
            <person name="de Vries R.P."/>
            <person name="Hilden K."/>
            <person name="Makela M.R."/>
            <person name="Grigoriev I."/>
            <person name="Riley R."/>
        </authorList>
    </citation>
    <scope>NUCLEOTIDE SEQUENCE [LARGE SCALE GENOMIC DNA]</scope>
    <source>
        <strain evidence="1 2">FBCC195</strain>
    </source>
</reference>
<gene>
    <name evidence="1" type="ORF">PHLCEN_2v3464</name>
</gene>